<comment type="caution">
    <text evidence="2">The sequence shown here is derived from an EMBL/GenBank/DDBJ whole genome shotgun (WGS) entry which is preliminary data.</text>
</comment>
<accession>A0A2R5FRZ2</accession>
<evidence type="ECO:0000313" key="3">
    <source>
        <dbReference type="Proteomes" id="UP000245124"/>
    </source>
</evidence>
<gene>
    <name evidence="1" type="ORF">NIES4072_32300</name>
    <name evidence="2" type="ORF">NIES4072_47370</name>
</gene>
<protein>
    <submittedName>
        <fullName evidence="2">Uncharacterized protein</fullName>
    </submittedName>
</protein>
<organism evidence="2 3">
    <name type="scientific">Nostoc commune NIES-4072</name>
    <dbReference type="NCBI Taxonomy" id="2005467"/>
    <lineage>
        <taxon>Bacteria</taxon>
        <taxon>Bacillati</taxon>
        <taxon>Cyanobacteriota</taxon>
        <taxon>Cyanophyceae</taxon>
        <taxon>Nostocales</taxon>
        <taxon>Nostocaceae</taxon>
        <taxon>Nostoc</taxon>
    </lineage>
</organism>
<proteinExistence type="predicted"/>
<dbReference type="AlphaFoldDB" id="A0A2R5FRZ2"/>
<dbReference type="Proteomes" id="UP000245124">
    <property type="component" value="Unassembled WGS sequence"/>
</dbReference>
<sequence length="74" mass="8453">MSQPLFVLKSKTKYSEQPNQIRVELEPIEDPASINFWADSKNPSGRCELYLSTDQDFNFPVGGKFRVSFILTPV</sequence>
<dbReference type="EMBL" id="BDUD01000001">
    <property type="protein sequence ID" value="GBG19562.1"/>
    <property type="molecule type" value="Genomic_DNA"/>
</dbReference>
<evidence type="ECO:0000313" key="1">
    <source>
        <dbReference type="EMBL" id="GBG19562.1"/>
    </source>
</evidence>
<keyword evidence="3" id="KW-1185">Reference proteome</keyword>
<evidence type="ECO:0000313" key="2">
    <source>
        <dbReference type="EMBL" id="GBG21055.1"/>
    </source>
</evidence>
<name>A0A2R5FRZ2_NOSCO</name>
<dbReference type="EMBL" id="BDUD01000001">
    <property type="protein sequence ID" value="GBG21055.1"/>
    <property type="molecule type" value="Genomic_DNA"/>
</dbReference>
<reference evidence="2 3" key="1">
    <citation type="submission" date="2017-06" db="EMBL/GenBank/DDBJ databases">
        <title>Genome sequencing of cyanobaciteial culture collection at National Institute for Environmental Studies (NIES).</title>
        <authorList>
            <person name="Hirose Y."/>
            <person name="Shimura Y."/>
            <person name="Fujisawa T."/>
            <person name="Nakamura Y."/>
            <person name="Kawachi M."/>
        </authorList>
    </citation>
    <scope>NUCLEOTIDE SEQUENCE [LARGE SCALE GENOMIC DNA]</scope>
    <source>
        <strain evidence="2 3">NIES-4072</strain>
    </source>
</reference>
<dbReference type="RefSeq" id="WP_109009340.1">
    <property type="nucleotide sequence ID" value="NZ_BDUD01000001.1"/>
</dbReference>